<dbReference type="Pfam" id="PF13302">
    <property type="entry name" value="Acetyltransf_3"/>
    <property type="match status" value="1"/>
</dbReference>
<dbReference type="Proteomes" id="UP000011996">
    <property type="component" value="Unassembled WGS sequence"/>
</dbReference>
<dbReference type="RefSeq" id="WP_008670051.1">
    <property type="nucleotide sequence ID" value="NZ_ANOF01000150.1"/>
</dbReference>
<dbReference type="PANTHER" id="PTHR43415:SF3">
    <property type="entry name" value="GNAT-FAMILY ACETYLTRANSFERASE"/>
    <property type="match status" value="1"/>
</dbReference>
<evidence type="ECO:0000313" key="2">
    <source>
        <dbReference type="EMBL" id="EMI24767.1"/>
    </source>
</evidence>
<dbReference type="GO" id="GO:0016747">
    <property type="term" value="F:acyltransferase activity, transferring groups other than amino-acyl groups"/>
    <property type="evidence" value="ECO:0007669"/>
    <property type="project" value="InterPro"/>
</dbReference>
<gene>
    <name evidence="2" type="ORF">RESH_04639</name>
</gene>
<organism evidence="2 3">
    <name type="scientific">Rhodopirellula europaea SH398</name>
    <dbReference type="NCBI Taxonomy" id="1263868"/>
    <lineage>
        <taxon>Bacteria</taxon>
        <taxon>Pseudomonadati</taxon>
        <taxon>Planctomycetota</taxon>
        <taxon>Planctomycetia</taxon>
        <taxon>Pirellulales</taxon>
        <taxon>Pirellulaceae</taxon>
        <taxon>Rhodopirellula</taxon>
    </lineage>
</organism>
<name>M5SAS9_9BACT</name>
<dbReference type="Gene3D" id="3.40.630.30">
    <property type="match status" value="1"/>
</dbReference>
<dbReference type="SUPFAM" id="SSF55729">
    <property type="entry name" value="Acyl-CoA N-acyltransferases (Nat)"/>
    <property type="match status" value="1"/>
</dbReference>
<dbReference type="InterPro" id="IPR016181">
    <property type="entry name" value="Acyl_CoA_acyltransferase"/>
</dbReference>
<proteinExistence type="predicted"/>
<dbReference type="PROSITE" id="PS51186">
    <property type="entry name" value="GNAT"/>
    <property type="match status" value="1"/>
</dbReference>
<dbReference type="PATRIC" id="fig|1263868.3.peg.5030"/>
<evidence type="ECO:0000313" key="3">
    <source>
        <dbReference type="Proteomes" id="UP000011996"/>
    </source>
</evidence>
<dbReference type="OrthoDB" id="9795206at2"/>
<reference evidence="2 3" key="1">
    <citation type="journal article" date="2013" name="Mar. Genomics">
        <title>Expression of sulfatases in Rhodopirellula baltica and the diversity of sulfatases in the genus Rhodopirellula.</title>
        <authorList>
            <person name="Wegner C.E."/>
            <person name="Richter-Heitmann T."/>
            <person name="Klindworth A."/>
            <person name="Klockow C."/>
            <person name="Richter M."/>
            <person name="Achstetter T."/>
            <person name="Glockner F.O."/>
            <person name="Harder J."/>
        </authorList>
    </citation>
    <scope>NUCLEOTIDE SEQUENCE [LARGE SCALE GENOMIC DNA]</scope>
    <source>
        <strain evidence="2 3">SH398</strain>
    </source>
</reference>
<protein>
    <submittedName>
        <fullName evidence="2">GCN5-related N-acetyltransferase</fullName>
    </submittedName>
</protein>
<sequence length="180" mass="20238">MHLHSTSELLGDNVVLQSLTASDVDARYVDWLNDPEVNRFLESRFAQHTLESVKDFVQSQCDDPRVHFWRIIENESSTHVGNIKLGPIDPHHGVADIGLMIGDGSFRGRGIGSQSVRLVTEFALETLQLPKVTAHAYEVNEPSIRLFQSLGFQVEGRLRSHRMCDGKRITFVAMGKLRGE</sequence>
<feature type="domain" description="N-acetyltransferase" evidence="1">
    <location>
        <begin position="24"/>
        <end position="179"/>
    </location>
</feature>
<dbReference type="EMBL" id="ANOF01000150">
    <property type="protein sequence ID" value="EMI24767.1"/>
    <property type="molecule type" value="Genomic_DNA"/>
</dbReference>
<keyword evidence="2" id="KW-0808">Transferase</keyword>
<dbReference type="STRING" id="1263868.RESH_04639"/>
<dbReference type="AlphaFoldDB" id="M5SAS9"/>
<comment type="caution">
    <text evidence="2">The sequence shown here is derived from an EMBL/GenBank/DDBJ whole genome shotgun (WGS) entry which is preliminary data.</text>
</comment>
<dbReference type="InterPro" id="IPR000182">
    <property type="entry name" value="GNAT_dom"/>
</dbReference>
<evidence type="ECO:0000259" key="1">
    <source>
        <dbReference type="PROSITE" id="PS51186"/>
    </source>
</evidence>
<dbReference type="PANTHER" id="PTHR43415">
    <property type="entry name" value="SPERMIDINE N(1)-ACETYLTRANSFERASE"/>
    <property type="match status" value="1"/>
</dbReference>
<accession>M5SAS9</accession>